<dbReference type="InterPro" id="IPR002751">
    <property type="entry name" value="CbiM/NikMN"/>
</dbReference>
<dbReference type="PANTHER" id="PTHR34229">
    <property type="entry name" value="METAL TRANSPORT PROTEIN HI_1621-RELATED"/>
    <property type="match status" value="1"/>
</dbReference>
<feature type="transmembrane region" description="Helical" evidence="7">
    <location>
        <begin position="68"/>
        <end position="91"/>
    </location>
</feature>
<organism evidence="8 9">
    <name type="scientific">Desulfovibrio legallii</name>
    <dbReference type="NCBI Taxonomy" id="571438"/>
    <lineage>
        <taxon>Bacteria</taxon>
        <taxon>Pseudomonadati</taxon>
        <taxon>Thermodesulfobacteriota</taxon>
        <taxon>Desulfovibrionia</taxon>
        <taxon>Desulfovibrionales</taxon>
        <taxon>Desulfovibrionaceae</taxon>
        <taxon>Desulfovibrio</taxon>
    </lineage>
</organism>
<dbReference type="EMBL" id="FNBX01000001">
    <property type="protein sequence ID" value="SDF08389.1"/>
    <property type="molecule type" value="Genomic_DNA"/>
</dbReference>
<keyword evidence="2" id="KW-0813">Transport</keyword>
<evidence type="ECO:0000313" key="8">
    <source>
        <dbReference type="EMBL" id="SDF08389.1"/>
    </source>
</evidence>
<dbReference type="RefSeq" id="WP_092152439.1">
    <property type="nucleotide sequence ID" value="NZ_FNBX01000001.1"/>
</dbReference>
<dbReference type="GO" id="GO:0000041">
    <property type="term" value="P:transition metal ion transport"/>
    <property type="evidence" value="ECO:0007669"/>
    <property type="project" value="InterPro"/>
</dbReference>
<gene>
    <name evidence="8" type="ORF">SAMN05192586_101173</name>
</gene>
<keyword evidence="9" id="KW-1185">Reference proteome</keyword>
<comment type="subcellular location">
    <subcellularLocation>
        <location evidence="1">Cell membrane</location>
        <topology evidence="1">Multi-pass membrane protein</topology>
    </subcellularLocation>
</comment>
<keyword evidence="5 7" id="KW-1133">Transmembrane helix</keyword>
<evidence type="ECO:0000256" key="3">
    <source>
        <dbReference type="ARBA" id="ARBA00022475"/>
    </source>
</evidence>
<reference evidence="9" key="1">
    <citation type="submission" date="2016-10" db="EMBL/GenBank/DDBJ databases">
        <authorList>
            <person name="Varghese N."/>
            <person name="Submissions S."/>
        </authorList>
    </citation>
    <scope>NUCLEOTIDE SEQUENCE [LARGE SCALE GENOMIC DNA]</scope>
    <source>
        <strain evidence="9">KHC7</strain>
    </source>
</reference>
<accession>A0A1G7I7P4</accession>
<feature type="transmembrane region" description="Helical" evidence="7">
    <location>
        <begin position="167"/>
        <end position="191"/>
    </location>
</feature>
<dbReference type="STRING" id="571438.SAMN05192586_101173"/>
<dbReference type="Pfam" id="PF01891">
    <property type="entry name" value="CbiM"/>
    <property type="match status" value="1"/>
</dbReference>
<evidence type="ECO:0000256" key="2">
    <source>
        <dbReference type="ARBA" id="ARBA00022448"/>
    </source>
</evidence>
<sequence length="202" mass="20884">MHIAEGVLSPAVLLTGYALTAAGTAAGLRRLDYDRLMTVAILAAAFFVGSLIHVPIGPSSAHLILNGLLGVILGWAAIPAILAGLALQALLFQFGGFTVLGVNTCTMGFAAVLSWYVFRGLCRLMPSAAGRRAAAFCCGALGVLAAALFTALALSASDEGFAAAARLLFLAHLPIMLVEGLITMFTVDFIAKVRPELLRLAA</sequence>
<feature type="transmembrane region" description="Helical" evidence="7">
    <location>
        <begin position="36"/>
        <end position="56"/>
    </location>
</feature>
<evidence type="ECO:0000256" key="1">
    <source>
        <dbReference type="ARBA" id="ARBA00004651"/>
    </source>
</evidence>
<dbReference type="NCBIfam" id="NF004904">
    <property type="entry name" value="PRK06265.1-4"/>
    <property type="match status" value="1"/>
</dbReference>
<evidence type="ECO:0000256" key="7">
    <source>
        <dbReference type="SAM" id="Phobius"/>
    </source>
</evidence>
<evidence type="ECO:0000313" key="9">
    <source>
        <dbReference type="Proteomes" id="UP000199355"/>
    </source>
</evidence>
<keyword evidence="3" id="KW-1003">Cell membrane</keyword>
<dbReference type="GO" id="GO:0005886">
    <property type="term" value="C:plasma membrane"/>
    <property type="evidence" value="ECO:0007669"/>
    <property type="project" value="UniProtKB-SubCell"/>
</dbReference>
<keyword evidence="4 7" id="KW-0812">Transmembrane</keyword>
<dbReference type="NCBIfam" id="NF004905">
    <property type="entry name" value="PRK06265.1-5"/>
    <property type="match status" value="1"/>
</dbReference>
<evidence type="ECO:0000256" key="6">
    <source>
        <dbReference type="ARBA" id="ARBA00023136"/>
    </source>
</evidence>
<dbReference type="AlphaFoldDB" id="A0A1G7I7P4"/>
<name>A0A1G7I7P4_9BACT</name>
<dbReference type="Proteomes" id="UP000199355">
    <property type="component" value="Unassembled WGS sequence"/>
</dbReference>
<feature type="transmembrane region" description="Helical" evidence="7">
    <location>
        <begin position="97"/>
        <end position="121"/>
    </location>
</feature>
<evidence type="ECO:0000256" key="4">
    <source>
        <dbReference type="ARBA" id="ARBA00022692"/>
    </source>
</evidence>
<dbReference type="Gene3D" id="1.10.1760.20">
    <property type="match status" value="1"/>
</dbReference>
<keyword evidence="6 7" id="KW-0472">Membrane</keyword>
<protein>
    <submittedName>
        <fullName evidence="8">Cobalt/nickel transport system permease protein</fullName>
    </submittedName>
</protein>
<evidence type="ECO:0000256" key="5">
    <source>
        <dbReference type="ARBA" id="ARBA00022989"/>
    </source>
</evidence>
<dbReference type="OrthoDB" id="9792317at2"/>
<feature type="transmembrane region" description="Helical" evidence="7">
    <location>
        <begin position="133"/>
        <end position="155"/>
    </location>
</feature>
<proteinExistence type="predicted"/>
<dbReference type="PANTHER" id="PTHR34229:SF1">
    <property type="entry name" value="METAL TRANSPORT PROTEIN HI_1621-RELATED"/>
    <property type="match status" value="1"/>
</dbReference>